<sequence>MMDNKPLNKKELESIFLTSGAFNPKGLYLGEGFRKQALELGFPPYILPTEINIVLHYSPELSVRTFVSTLWNTGASLTEVIHLERKSFVFKSPRPYVKVLSSETESLSLDNDNRLSPRRKIPLLSPYYIAQVKLLIATLKIAGNTCGDSTKPRRIWDVDNFIATSWIDNAIKHARLDGVIFPVEVTPDAIKHAFAMNMLILGVEPSIVMKLMGFKRNKWLEIYLKVKCLIMSLERDM</sequence>
<evidence type="ECO:0000256" key="1">
    <source>
        <dbReference type="ARBA" id="ARBA00023172"/>
    </source>
</evidence>
<gene>
    <name evidence="4" type="ORF">NUITMVK2_2800</name>
</gene>
<feature type="domain" description="Tyr recombinase" evidence="2">
    <location>
        <begin position="41"/>
        <end position="237"/>
    </location>
</feature>
<keyword evidence="3" id="KW-0614">Plasmid</keyword>
<geneLocation type="plasmid" evidence="3">
    <name>pKP04VIM</name>
</geneLocation>
<dbReference type="InterPro" id="IPR011010">
    <property type="entry name" value="DNA_brk_join_enz"/>
</dbReference>
<evidence type="ECO:0000313" key="5">
    <source>
        <dbReference type="Proteomes" id="UP001319930"/>
    </source>
</evidence>
<geneLocation type="plasmid" evidence="4 5">
    <name>pNUITM-VK2</name>
</geneLocation>
<organism evidence="3">
    <name type="scientific">Klebsiella pneumoniae</name>
    <dbReference type="NCBI Taxonomy" id="573"/>
    <lineage>
        <taxon>Bacteria</taxon>
        <taxon>Pseudomonadati</taxon>
        <taxon>Pseudomonadota</taxon>
        <taxon>Gammaproteobacteria</taxon>
        <taxon>Enterobacterales</taxon>
        <taxon>Enterobacteriaceae</taxon>
        <taxon>Klebsiella/Raoultella group</taxon>
        <taxon>Klebsiella</taxon>
        <taxon>Klebsiella pneumoniae complex</taxon>
    </lineage>
</organism>
<dbReference type="GO" id="GO:0003677">
    <property type="term" value="F:DNA binding"/>
    <property type="evidence" value="ECO:0007669"/>
    <property type="project" value="InterPro"/>
</dbReference>
<protein>
    <submittedName>
        <fullName evidence="4">Resolvase</fullName>
    </submittedName>
</protein>
<dbReference type="InterPro" id="IPR013762">
    <property type="entry name" value="Integrase-like_cat_sf"/>
</dbReference>
<dbReference type="GO" id="GO:0015074">
    <property type="term" value="P:DNA integration"/>
    <property type="evidence" value="ECO:0007669"/>
    <property type="project" value="InterPro"/>
</dbReference>
<dbReference type="GO" id="GO:0006310">
    <property type="term" value="P:DNA recombination"/>
    <property type="evidence" value="ECO:0007669"/>
    <property type="project" value="UniProtKB-KW"/>
</dbReference>
<evidence type="ECO:0000313" key="3">
    <source>
        <dbReference type="EMBL" id="ANS55454.1"/>
    </source>
</evidence>
<dbReference type="Gene3D" id="1.10.443.10">
    <property type="entry name" value="Intergrase catalytic core"/>
    <property type="match status" value="1"/>
</dbReference>
<evidence type="ECO:0000259" key="2">
    <source>
        <dbReference type="PROSITE" id="PS51898"/>
    </source>
</evidence>
<dbReference type="SUPFAM" id="SSF56349">
    <property type="entry name" value="DNA breaking-rejoining enzymes"/>
    <property type="match status" value="1"/>
</dbReference>
<dbReference type="GeneID" id="93757027"/>
<reference evidence="3" key="1">
    <citation type="submission" date="2015-12" db="EMBL/GenBank/DDBJ databases">
        <title>Klebsiella pneumoniae strain KP04 plasmid pKP04VIM, complete sequence.</title>
        <authorList>
            <person name="Li R."/>
            <person name="Lin D."/>
            <person name="Chen C."/>
        </authorList>
    </citation>
    <scope>NUCLEOTIDE SEQUENCE</scope>
    <source>
        <plasmid evidence="3">pKP04VIM</plasmid>
    </source>
</reference>
<dbReference type="InterPro" id="IPR002104">
    <property type="entry name" value="Integrase_catalytic"/>
</dbReference>
<dbReference type="Proteomes" id="UP001319930">
    <property type="component" value="Plasmid pNUITM-VK2"/>
</dbReference>
<keyword evidence="1" id="KW-0233">DNA recombination</keyword>
<proteinExistence type="predicted"/>
<name>A0A1B1LQW6_KLEPN</name>
<reference evidence="4 5" key="2">
    <citation type="submission" date="2021-09" db="EMBL/GenBank/DDBJ databases">
        <title>Whole genome sequencing of antimicrobial-resistant bacteria isolated from aquatic animals, plants, and environment in Asia.</title>
        <authorList>
            <person name="Hirabayashi A."/>
            <person name="Suzuki M."/>
        </authorList>
    </citation>
    <scope>NUCLEOTIDE SEQUENCE [LARGE SCALE GENOMIC DNA]</scope>
    <source>
        <strain evidence="4 5">NUITM-VK2</strain>
        <plasmid evidence="4 5">pNUITM-VK2</plasmid>
    </source>
</reference>
<dbReference type="EMBL" id="AP025164">
    <property type="protein sequence ID" value="BDB31166.1"/>
    <property type="molecule type" value="Genomic_DNA"/>
</dbReference>
<evidence type="ECO:0000313" key="4">
    <source>
        <dbReference type="EMBL" id="BDB31166.1"/>
    </source>
</evidence>
<dbReference type="PROSITE" id="PS51898">
    <property type="entry name" value="TYR_RECOMBINASE"/>
    <property type="match status" value="1"/>
</dbReference>
<dbReference type="RefSeq" id="WP_071600436.1">
    <property type="nucleotide sequence ID" value="NZ_AP025164.1"/>
</dbReference>
<accession>A0A1B1LQW6</accession>
<dbReference type="AlphaFoldDB" id="A0A1B1LQW6"/>
<dbReference type="EMBL" id="KU318421">
    <property type="protein sequence ID" value="ANS55454.1"/>
    <property type="molecule type" value="Genomic_DNA"/>
</dbReference>